<gene>
    <name evidence="1" type="ORF">TCEB3V08_LOCUS6299</name>
</gene>
<dbReference type="EMBL" id="OC318451">
    <property type="protein sequence ID" value="CAD7402075.1"/>
    <property type="molecule type" value="Genomic_DNA"/>
</dbReference>
<sequence>METGSDGSWEHQLLTIISTFVSVQEVSGGDHLLIVLLLTPSGEMKPSRKSLFRVILTVFPLTHVTQGGSRDVVEINSRERVLSAVTSHVQNDALLVARNDSLGGKTNKLNKLDNIRAGAALESVAREISSSDHSSSAKITWALIAFSHERKLHTVGSSVSYAWQTCPCHSTGHKLPSRRSGIPPVGQKN</sequence>
<name>A0A7R9CV90_TIMCR</name>
<reference evidence="1" key="1">
    <citation type="submission" date="2020-11" db="EMBL/GenBank/DDBJ databases">
        <authorList>
            <person name="Tran Van P."/>
        </authorList>
    </citation>
    <scope>NUCLEOTIDE SEQUENCE</scope>
</reference>
<evidence type="ECO:0000313" key="1">
    <source>
        <dbReference type="EMBL" id="CAD7402075.1"/>
    </source>
</evidence>
<dbReference type="AlphaFoldDB" id="A0A7R9CV90"/>
<protein>
    <submittedName>
        <fullName evidence="1">Uncharacterized protein</fullName>
    </submittedName>
</protein>
<accession>A0A7R9CV90</accession>
<proteinExistence type="predicted"/>
<organism evidence="1">
    <name type="scientific">Timema cristinae</name>
    <name type="common">Walking stick</name>
    <dbReference type="NCBI Taxonomy" id="61476"/>
    <lineage>
        <taxon>Eukaryota</taxon>
        <taxon>Metazoa</taxon>
        <taxon>Ecdysozoa</taxon>
        <taxon>Arthropoda</taxon>
        <taxon>Hexapoda</taxon>
        <taxon>Insecta</taxon>
        <taxon>Pterygota</taxon>
        <taxon>Neoptera</taxon>
        <taxon>Polyneoptera</taxon>
        <taxon>Phasmatodea</taxon>
        <taxon>Timematodea</taxon>
        <taxon>Timematoidea</taxon>
        <taxon>Timematidae</taxon>
        <taxon>Timema</taxon>
    </lineage>
</organism>